<feature type="transmembrane region" description="Helical" evidence="2">
    <location>
        <begin position="158"/>
        <end position="178"/>
    </location>
</feature>
<feature type="transmembrane region" description="Helical" evidence="2">
    <location>
        <begin position="193"/>
        <end position="214"/>
    </location>
</feature>
<feature type="transmembrane region" description="Helical" evidence="2">
    <location>
        <begin position="44"/>
        <end position="67"/>
    </location>
</feature>
<dbReference type="WBParaSite" id="PSAMB.scaffold420size51939.g5641.t2">
    <property type="protein sequence ID" value="PSAMB.scaffold420size51939.g5641.t2"/>
    <property type="gene ID" value="PSAMB.scaffold420size51939.g5641"/>
</dbReference>
<dbReference type="PANTHER" id="PTHR47399:SF1">
    <property type="entry name" value="TRANSMEMBRANE PROTEIN 121B"/>
    <property type="match status" value="1"/>
</dbReference>
<evidence type="ECO:0000313" key="3">
    <source>
        <dbReference type="Proteomes" id="UP000887566"/>
    </source>
</evidence>
<dbReference type="Pfam" id="PF14997">
    <property type="entry name" value="CECR6_TMEM121"/>
    <property type="match status" value="1"/>
</dbReference>
<dbReference type="InterPro" id="IPR026624">
    <property type="entry name" value="CECR6"/>
</dbReference>
<keyword evidence="2" id="KW-0472">Membrane</keyword>
<comment type="similarity">
    <text evidence="1">Belongs to the TMEM121 family.</text>
</comment>
<dbReference type="InterPro" id="IPR032776">
    <property type="entry name" value="CECR6/TMEM121"/>
</dbReference>
<proteinExistence type="inferred from homology"/>
<evidence type="ECO:0000256" key="2">
    <source>
        <dbReference type="SAM" id="Phobius"/>
    </source>
</evidence>
<keyword evidence="2" id="KW-1133">Transmembrane helix</keyword>
<evidence type="ECO:0000313" key="4">
    <source>
        <dbReference type="WBParaSite" id="PSAMB.scaffold420size51939.g5641.t2"/>
    </source>
</evidence>
<name>A0A914WH18_9BILA</name>
<organism evidence="3 4">
    <name type="scientific">Plectus sambesii</name>
    <dbReference type="NCBI Taxonomy" id="2011161"/>
    <lineage>
        <taxon>Eukaryota</taxon>
        <taxon>Metazoa</taxon>
        <taxon>Ecdysozoa</taxon>
        <taxon>Nematoda</taxon>
        <taxon>Chromadorea</taxon>
        <taxon>Plectida</taxon>
        <taxon>Plectina</taxon>
        <taxon>Plectoidea</taxon>
        <taxon>Plectidae</taxon>
        <taxon>Plectus</taxon>
    </lineage>
</organism>
<dbReference type="AlphaFoldDB" id="A0A914WH18"/>
<reference evidence="4" key="1">
    <citation type="submission" date="2022-11" db="UniProtKB">
        <authorList>
            <consortium name="WormBaseParasite"/>
        </authorList>
    </citation>
    <scope>IDENTIFICATION</scope>
</reference>
<sequence>MTVIPCKQARACLDVFSFVLCLLLIVLQLGLLDYYFLTNLSEKWWYAWIAADALVIIIMIWILVLALRYNQRSMEELCTADAKVKYAWVGWLAYALVLVGKVATCFQLFYDELPAKAGEHDKLFNDHLLRLCLSLSVLIFLFLLEAHHYTHLLSHRQLYITYLVTAICLDLIDTIYFLDLLWQSLQHNWNIELWLECVILALACFNLVLPGFALMKLRFSKFPKSFVVGEKVWALLYVLAVNAPFLGIRIYLYVLLEVPKQNIHYDPIGFGDQHQKLVDGNKNAAFRDF</sequence>
<feature type="transmembrane region" description="Helical" evidence="2">
    <location>
        <begin position="88"/>
        <end position="108"/>
    </location>
</feature>
<evidence type="ECO:0000256" key="1">
    <source>
        <dbReference type="ARBA" id="ARBA00007711"/>
    </source>
</evidence>
<accession>A0A914WH18</accession>
<keyword evidence="2" id="KW-0812">Transmembrane</keyword>
<feature type="transmembrane region" description="Helical" evidence="2">
    <location>
        <begin position="12"/>
        <end position="32"/>
    </location>
</feature>
<dbReference type="Proteomes" id="UP000887566">
    <property type="component" value="Unplaced"/>
</dbReference>
<protein>
    <submittedName>
        <fullName evidence="4">Transmembrane protein</fullName>
    </submittedName>
</protein>
<dbReference type="PANTHER" id="PTHR47399">
    <property type="entry name" value="TRANSMEMBRANE PROTEIN 121B"/>
    <property type="match status" value="1"/>
</dbReference>
<feature type="transmembrane region" description="Helical" evidence="2">
    <location>
        <begin position="128"/>
        <end position="146"/>
    </location>
</feature>
<keyword evidence="3" id="KW-1185">Reference proteome</keyword>
<feature type="transmembrane region" description="Helical" evidence="2">
    <location>
        <begin position="234"/>
        <end position="256"/>
    </location>
</feature>